<gene>
    <name evidence="2" type="ORF">NQ317_000157</name>
</gene>
<accession>A0ABQ9JFN6</accession>
<organism evidence="2 3">
    <name type="scientific">Molorchus minor</name>
    <dbReference type="NCBI Taxonomy" id="1323400"/>
    <lineage>
        <taxon>Eukaryota</taxon>
        <taxon>Metazoa</taxon>
        <taxon>Ecdysozoa</taxon>
        <taxon>Arthropoda</taxon>
        <taxon>Hexapoda</taxon>
        <taxon>Insecta</taxon>
        <taxon>Pterygota</taxon>
        <taxon>Neoptera</taxon>
        <taxon>Endopterygota</taxon>
        <taxon>Coleoptera</taxon>
        <taxon>Polyphaga</taxon>
        <taxon>Cucujiformia</taxon>
        <taxon>Chrysomeloidea</taxon>
        <taxon>Cerambycidae</taxon>
        <taxon>Lamiinae</taxon>
        <taxon>Monochamini</taxon>
        <taxon>Molorchus</taxon>
    </lineage>
</organism>
<keyword evidence="3" id="KW-1185">Reference proteome</keyword>
<evidence type="ECO:0000256" key="1">
    <source>
        <dbReference type="SAM" id="SignalP"/>
    </source>
</evidence>
<evidence type="ECO:0000313" key="3">
    <source>
        <dbReference type="Proteomes" id="UP001162164"/>
    </source>
</evidence>
<feature type="signal peptide" evidence="1">
    <location>
        <begin position="1"/>
        <end position="18"/>
    </location>
</feature>
<keyword evidence="1" id="KW-0732">Signal</keyword>
<dbReference type="EMBL" id="JAPWTJ010000637">
    <property type="protein sequence ID" value="KAJ8976724.1"/>
    <property type="molecule type" value="Genomic_DNA"/>
</dbReference>
<sequence length="99" mass="11445">MANKILVVVAGLVVICLALNEKKMAEACNRPRAFKNTEVLAEYINCVKSLAGDQRYGKRSYPSQSLLIKNLQPKMYMDYEPHNNRDLQELYDMLKYDEN</sequence>
<reference evidence="2" key="1">
    <citation type="journal article" date="2023" name="Insect Mol. Biol.">
        <title>Genome sequencing provides insights into the evolution of gene families encoding plant cell wall-degrading enzymes in longhorned beetles.</title>
        <authorList>
            <person name="Shin N.R."/>
            <person name="Okamura Y."/>
            <person name="Kirsch R."/>
            <person name="Pauchet Y."/>
        </authorList>
    </citation>
    <scope>NUCLEOTIDE SEQUENCE</scope>
    <source>
        <strain evidence="2">MMC_N1</strain>
    </source>
</reference>
<dbReference type="Proteomes" id="UP001162164">
    <property type="component" value="Unassembled WGS sequence"/>
</dbReference>
<comment type="caution">
    <text evidence="2">The sequence shown here is derived from an EMBL/GenBank/DDBJ whole genome shotgun (WGS) entry which is preliminary data.</text>
</comment>
<feature type="chain" id="PRO_5047206205" evidence="1">
    <location>
        <begin position="19"/>
        <end position="99"/>
    </location>
</feature>
<proteinExistence type="predicted"/>
<name>A0ABQ9JFN6_9CUCU</name>
<protein>
    <submittedName>
        <fullName evidence="2">Uncharacterized protein</fullName>
    </submittedName>
</protein>
<evidence type="ECO:0000313" key="2">
    <source>
        <dbReference type="EMBL" id="KAJ8976724.1"/>
    </source>
</evidence>